<dbReference type="AlphaFoldDB" id="A0A382VHW2"/>
<evidence type="ECO:0000256" key="1">
    <source>
        <dbReference type="SAM" id="MobiDB-lite"/>
    </source>
</evidence>
<gene>
    <name evidence="2" type="ORF">METZ01_LOCUS398469</name>
</gene>
<protein>
    <submittedName>
        <fullName evidence="2">Uncharacterized protein</fullName>
    </submittedName>
</protein>
<feature type="non-terminal residue" evidence="2">
    <location>
        <position position="1"/>
    </location>
</feature>
<name>A0A382VHW2_9ZZZZ</name>
<sequence length="285" mass="30758">LDVLTERVSGRRRSSLFEKGLFQRAGIMNRLHCFKSLSRGIPALLLVSAFLFGMPAMVPVSTGLAGPDDALPEIISIQLEVSEVVVTVRVPKGITKVTLEGRSRLGKGNWAPRAVERVDGSGGLLVIRIAYSKANEILRVRGDDKEELPAAFYKGTTDFNGQKDDTDGGVLMEDGGVPPAPGRGNEFDSVAETADAGKADDGAPRDVVESDIWSIHNDTLYFFNSLRGLQVIDLKDKGNPVIRGVLPMPAAGEQMYTLGDDHVILLARDGCNWWGNDAESQAIIV</sequence>
<accession>A0A382VHW2</accession>
<proteinExistence type="predicted"/>
<feature type="region of interest" description="Disordered" evidence="1">
    <location>
        <begin position="167"/>
        <end position="186"/>
    </location>
</feature>
<evidence type="ECO:0000313" key="2">
    <source>
        <dbReference type="EMBL" id="SVD45615.1"/>
    </source>
</evidence>
<feature type="non-terminal residue" evidence="2">
    <location>
        <position position="285"/>
    </location>
</feature>
<reference evidence="2" key="1">
    <citation type="submission" date="2018-05" db="EMBL/GenBank/DDBJ databases">
        <authorList>
            <person name="Lanie J.A."/>
            <person name="Ng W.-L."/>
            <person name="Kazmierczak K.M."/>
            <person name="Andrzejewski T.M."/>
            <person name="Davidsen T.M."/>
            <person name="Wayne K.J."/>
            <person name="Tettelin H."/>
            <person name="Glass J.I."/>
            <person name="Rusch D."/>
            <person name="Podicherti R."/>
            <person name="Tsui H.-C.T."/>
            <person name="Winkler M.E."/>
        </authorList>
    </citation>
    <scope>NUCLEOTIDE SEQUENCE</scope>
</reference>
<dbReference type="EMBL" id="UINC01151799">
    <property type="protein sequence ID" value="SVD45615.1"/>
    <property type="molecule type" value="Genomic_DNA"/>
</dbReference>
<organism evidence="2">
    <name type="scientific">marine metagenome</name>
    <dbReference type="NCBI Taxonomy" id="408172"/>
    <lineage>
        <taxon>unclassified sequences</taxon>
        <taxon>metagenomes</taxon>
        <taxon>ecological metagenomes</taxon>
    </lineage>
</organism>